<name>A0A934TS23_9BURK</name>
<dbReference type="Gene3D" id="3.40.30.10">
    <property type="entry name" value="Glutaredoxin"/>
    <property type="match status" value="1"/>
</dbReference>
<keyword evidence="2" id="KW-1185">Reference proteome</keyword>
<evidence type="ECO:0000313" key="1">
    <source>
        <dbReference type="EMBL" id="MBK6006283.1"/>
    </source>
</evidence>
<gene>
    <name evidence="1" type="ORF">JJB11_09295</name>
</gene>
<protein>
    <recommendedName>
        <fullName evidence="3">Thioredoxin family protein</fullName>
    </recommendedName>
</protein>
<organism evidence="1 2">
    <name type="scientific">Ramlibacter ginsenosidimutans</name>
    <dbReference type="NCBI Taxonomy" id="502333"/>
    <lineage>
        <taxon>Bacteria</taxon>
        <taxon>Pseudomonadati</taxon>
        <taxon>Pseudomonadota</taxon>
        <taxon>Betaproteobacteria</taxon>
        <taxon>Burkholderiales</taxon>
        <taxon>Comamonadaceae</taxon>
        <taxon>Ramlibacter</taxon>
    </lineage>
</organism>
<dbReference type="EMBL" id="JAEPWM010000002">
    <property type="protein sequence ID" value="MBK6006283.1"/>
    <property type="molecule type" value="Genomic_DNA"/>
</dbReference>
<evidence type="ECO:0000313" key="2">
    <source>
        <dbReference type="Proteomes" id="UP000630528"/>
    </source>
</evidence>
<comment type="caution">
    <text evidence="1">The sequence shown here is derived from an EMBL/GenBank/DDBJ whole genome shotgun (WGS) entry which is preliminary data.</text>
</comment>
<dbReference type="Proteomes" id="UP000630528">
    <property type="component" value="Unassembled WGS sequence"/>
</dbReference>
<proteinExistence type="predicted"/>
<dbReference type="InterPro" id="IPR036249">
    <property type="entry name" value="Thioredoxin-like_sf"/>
</dbReference>
<dbReference type="AlphaFoldDB" id="A0A934TS23"/>
<sequence>MPGSLASALEAALMRRRALVMMVSLPGCPWCKLVRQSYLAPLLADGQPVIELDMQDQRGIAGFDGAATTPIRLADTLRVRVAPTVLFLGRRGRELGPRLTGVSSEDFYGAYLQERVDAANRAASS</sequence>
<reference evidence="1" key="2">
    <citation type="submission" date="2021-01" db="EMBL/GenBank/DDBJ databases">
        <authorList>
            <person name="Kang M."/>
        </authorList>
    </citation>
    <scope>NUCLEOTIDE SEQUENCE</scope>
    <source>
        <strain evidence="1">KACC 17527</strain>
    </source>
</reference>
<reference evidence="1" key="1">
    <citation type="journal article" date="2012" name="J. Microbiol. Biotechnol.">
        <title>Ramlibacter ginsenosidimutans sp. nov., with ginsenoside-converting activity.</title>
        <authorList>
            <person name="Wang L."/>
            <person name="An D.S."/>
            <person name="Kim S.G."/>
            <person name="Jin F.X."/>
            <person name="Kim S.C."/>
            <person name="Lee S.T."/>
            <person name="Im W.T."/>
        </authorList>
    </citation>
    <scope>NUCLEOTIDE SEQUENCE</scope>
    <source>
        <strain evidence="1">KACC 17527</strain>
    </source>
</reference>
<evidence type="ECO:0008006" key="3">
    <source>
        <dbReference type="Google" id="ProtNLM"/>
    </source>
</evidence>
<dbReference type="SUPFAM" id="SSF52833">
    <property type="entry name" value="Thioredoxin-like"/>
    <property type="match status" value="1"/>
</dbReference>
<accession>A0A934TS23</accession>